<sequence>MLGGESCHDRANGATVTERFARSLPTRANRVQYPAGSPYFFKWESCRTMPLVGGFPRDLPFPPPLHSGAAPYSPQSPSSVLKTSQLEPPKSLHFTPS</sequence>
<evidence type="ECO:0000313" key="3">
    <source>
        <dbReference type="Proteomes" id="UP001159363"/>
    </source>
</evidence>
<protein>
    <submittedName>
        <fullName evidence="2">Uncharacterized protein</fullName>
    </submittedName>
</protein>
<gene>
    <name evidence="2" type="ORF">PR048_003227</name>
</gene>
<organism evidence="2 3">
    <name type="scientific">Dryococelus australis</name>
    <dbReference type="NCBI Taxonomy" id="614101"/>
    <lineage>
        <taxon>Eukaryota</taxon>
        <taxon>Metazoa</taxon>
        <taxon>Ecdysozoa</taxon>
        <taxon>Arthropoda</taxon>
        <taxon>Hexapoda</taxon>
        <taxon>Insecta</taxon>
        <taxon>Pterygota</taxon>
        <taxon>Neoptera</taxon>
        <taxon>Polyneoptera</taxon>
        <taxon>Phasmatodea</taxon>
        <taxon>Verophasmatodea</taxon>
        <taxon>Anareolatae</taxon>
        <taxon>Phasmatidae</taxon>
        <taxon>Eurycanthinae</taxon>
        <taxon>Dryococelus</taxon>
    </lineage>
</organism>
<accession>A0ABQ9IMJ5</accession>
<name>A0ABQ9IMJ5_9NEOP</name>
<proteinExistence type="predicted"/>
<feature type="region of interest" description="Disordered" evidence="1">
    <location>
        <begin position="63"/>
        <end position="97"/>
    </location>
</feature>
<evidence type="ECO:0000256" key="1">
    <source>
        <dbReference type="SAM" id="MobiDB-lite"/>
    </source>
</evidence>
<dbReference type="EMBL" id="JARBHB010000001">
    <property type="protein sequence ID" value="KAJ8897874.1"/>
    <property type="molecule type" value="Genomic_DNA"/>
</dbReference>
<evidence type="ECO:0000313" key="2">
    <source>
        <dbReference type="EMBL" id="KAJ8897874.1"/>
    </source>
</evidence>
<dbReference type="Proteomes" id="UP001159363">
    <property type="component" value="Chromosome 1"/>
</dbReference>
<feature type="compositionally biased region" description="Polar residues" evidence="1">
    <location>
        <begin position="73"/>
        <end position="86"/>
    </location>
</feature>
<reference evidence="2 3" key="1">
    <citation type="submission" date="2023-02" db="EMBL/GenBank/DDBJ databases">
        <title>LHISI_Scaffold_Assembly.</title>
        <authorList>
            <person name="Stuart O.P."/>
            <person name="Cleave R."/>
            <person name="Magrath M.J.L."/>
            <person name="Mikheyev A.S."/>
        </authorList>
    </citation>
    <scope>NUCLEOTIDE SEQUENCE [LARGE SCALE GENOMIC DNA]</scope>
    <source>
        <strain evidence="2">Daus_M_001</strain>
        <tissue evidence="2">Leg muscle</tissue>
    </source>
</reference>
<comment type="caution">
    <text evidence="2">The sequence shown here is derived from an EMBL/GenBank/DDBJ whole genome shotgun (WGS) entry which is preliminary data.</text>
</comment>
<keyword evidence="3" id="KW-1185">Reference proteome</keyword>